<reference evidence="1 2" key="1">
    <citation type="submission" date="2019-07" db="EMBL/GenBank/DDBJ databases">
        <title>WGS assembly of Gossypium tomentosum.</title>
        <authorList>
            <person name="Chen Z.J."/>
            <person name="Sreedasyam A."/>
            <person name="Ando A."/>
            <person name="Song Q."/>
            <person name="De L."/>
            <person name="Hulse-Kemp A."/>
            <person name="Ding M."/>
            <person name="Ye W."/>
            <person name="Kirkbride R."/>
            <person name="Jenkins J."/>
            <person name="Plott C."/>
            <person name="Lovell J."/>
            <person name="Lin Y.-M."/>
            <person name="Vaughn R."/>
            <person name="Liu B."/>
            <person name="Li W."/>
            <person name="Simpson S."/>
            <person name="Scheffler B."/>
            <person name="Saski C."/>
            <person name="Grover C."/>
            <person name="Hu G."/>
            <person name="Conover J."/>
            <person name="Carlson J."/>
            <person name="Shu S."/>
            <person name="Boston L."/>
            <person name="Williams M."/>
            <person name="Peterson D."/>
            <person name="Mcgee K."/>
            <person name="Jones D."/>
            <person name="Wendel J."/>
            <person name="Stelly D."/>
            <person name="Grimwood J."/>
            <person name="Schmutz J."/>
        </authorList>
    </citation>
    <scope>NUCLEOTIDE SEQUENCE [LARGE SCALE GENOMIC DNA]</scope>
    <source>
        <strain evidence="1">7179.01</strain>
    </source>
</reference>
<gene>
    <name evidence="1" type="ORF">ES332_D01G073600v1</name>
</gene>
<dbReference type="PANTHER" id="PTHR33710">
    <property type="entry name" value="BNAC02G09200D PROTEIN"/>
    <property type="match status" value="1"/>
</dbReference>
<dbReference type="Proteomes" id="UP000322667">
    <property type="component" value="Chromosome D01"/>
</dbReference>
<proteinExistence type="predicted"/>
<dbReference type="AlphaFoldDB" id="A0A5D2M6G4"/>
<name>A0A5D2M6G4_GOSTO</name>
<protein>
    <submittedName>
        <fullName evidence="1">Uncharacterized protein</fullName>
    </submittedName>
</protein>
<evidence type="ECO:0000313" key="1">
    <source>
        <dbReference type="EMBL" id="TYH86856.1"/>
    </source>
</evidence>
<evidence type="ECO:0000313" key="2">
    <source>
        <dbReference type="Proteomes" id="UP000322667"/>
    </source>
</evidence>
<accession>A0A5D2M6G4</accession>
<dbReference type="EMBL" id="CM017623">
    <property type="protein sequence ID" value="TYH86856.1"/>
    <property type="molecule type" value="Genomic_DNA"/>
</dbReference>
<sequence length="72" mass="8737">MYTWNMGNLFQKLDRSLCNDHWQMVVPNTSVRHLYKLKIVHRPLLVLVNPTRRREGEKPFRFLASWLVNPKF</sequence>
<organism evidence="1 2">
    <name type="scientific">Gossypium tomentosum</name>
    <name type="common">Hawaiian cotton</name>
    <name type="synonym">Gossypium sandvicense</name>
    <dbReference type="NCBI Taxonomy" id="34277"/>
    <lineage>
        <taxon>Eukaryota</taxon>
        <taxon>Viridiplantae</taxon>
        <taxon>Streptophyta</taxon>
        <taxon>Embryophyta</taxon>
        <taxon>Tracheophyta</taxon>
        <taxon>Spermatophyta</taxon>
        <taxon>Magnoliopsida</taxon>
        <taxon>eudicotyledons</taxon>
        <taxon>Gunneridae</taxon>
        <taxon>Pentapetalae</taxon>
        <taxon>rosids</taxon>
        <taxon>malvids</taxon>
        <taxon>Malvales</taxon>
        <taxon>Malvaceae</taxon>
        <taxon>Malvoideae</taxon>
        <taxon>Gossypium</taxon>
    </lineage>
</organism>
<dbReference type="PANTHER" id="PTHR33710:SF77">
    <property type="entry name" value="DNASE I-LIKE SUPERFAMILY PROTEIN"/>
    <property type="match status" value="1"/>
</dbReference>
<keyword evidence="2" id="KW-1185">Reference proteome</keyword>